<comment type="caution">
    <text evidence="1">The sequence shown here is derived from an EMBL/GenBank/DDBJ whole genome shotgun (WGS) entry which is preliminary data.</text>
</comment>
<dbReference type="Pfam" id="PF11066">
    <property type="entry name" value="DUF2867"/>
    <property type="match status" value="1"/>
</dbReference>
<evidence type="ECO:0000313" key="2">
    <source>
        <dbReference type="Proteomes" id="UP001629953"/>
    </source>
</evidence>
<dbReference type="Proteomes" id="UP001629953">
    <property type="component" value="Unassembled WGS sequence"/>
</dbReference>
<protein>
    <submittedName>
        <fullName evidence="1">DUF2867 domain-containing protein</fullName>
    </submittedName>
</protein>
<sequence length="156" mass="17397">MNKVITTELPVTSLLGDRVASTDFIDCYSIESELSPRHAAQIITNFPVWARFLIGIRNLLTRPLGLSSDGPSAIDKVGFFPVETENSHELIAGFNDKHLNFRVSVISQNGRVYLATWVHTNNIAGQLYLKAILPFHILISRNALARVKEESHAKKT</sequence>
<proteinExistence type="predicted"/>
<dbReference type="RefSeq" id="WP_408622944.1">
    <property type="nucleotide sequence ID" value="NZ_JBEQCT010000002.1"/>
</dbReference>
<accession>A0ABW9G570</accession>
<dbReference type="EMBL" id="JBEQCT010000002">
    <property type="protein sequence ID" value="MFM2484757.1"/>
    <property type="molecule type" value="Genomic_DNA"/>
</dbReference>
<reference evidence="1 2" key="1">
    <citation type="journal article" date="2013" name="Int. J. Syst. Evol. Microbiol.">
        <title>Celerinatantimonas yamalensis sp. nov., a cold-adapted diazotrophic bacterium from a cold permafrost brine.</title>
        <authorList>
            <person name="Shcherbakova V."/>
            <person name="Chuvilskaya N."/>
            <person name="Rivkina E."/>
            <person name="Demidov N."/>
            <person name="Uchaeva V."/>
            <person name="Suetin S."/>
            <person name="Suzina N."/>
            <person name="Gilichinsky D."/>
        </authorList>
    </citation>
    <scope>NUCLEOTIDE SEQUENCE [LARGE SCALE GENOMIC DNA]</scope>
    <source>
        <strain evidence="1 2">C7</strain>
    </source>
</reference>
<organism evidence="1 2">
    <name type="scientific">Celerinatantimonas yamalensis</name>
    <dbReference type="NCBI Taxonomy" id="559956"/>
    <lineage>
        <taxon>Bacteria</taxon>
        <taxon>Pseudomonadati</taxon>
        <taxon>Pseudomonadota</taxon>
        <taxon>Gammaproteobacteria</taxon>
        <taxon>Celerinatantimonadaceae</taxon>
        <taxon>Celerinatantimonas</taxon>
    </lineage>
</organism>
<name>A0ABW9G570_9GAMM</name>
<keyword evidence="2" id="KW-1185">Reference proteome</keyword>
<dbReference type="InterPro" id="IPR021295">
    <property type="entry name" value="DUF2867"/>
</dbReference>
<evidence type="ECO:0000313" key="1">
    <source>
        <dbReference type="EMBL" id="MFM2484757.1"/>
    </source>
</evidence>
<gene>
    <name evidence="1" type="ORF">ABUE30_06710</name>
</gene>